<dbReference type="GO" id="GO:0005886">
    <property type="term" value="C:plasma membrane"/>
    <property type="evidence" value="ECO:0007669"/>
    <property type="project" value="TreeGrafter"/>
</dbReference>
<feature type="transmembrane region" description="Helical" evidence="1">
    <location>
        <begin position="83"/>
        <end position="106"/>
    </location>
</feature>
<comment type="caution">
    <text evidence="2">The sequence shown here is derived from an EMBL/GenBank/DDBJ whole genome shotgun (WGS) entry which is preliminary data.</text>
</comment>
<dbReference type="SUPFAM" id="SSF103473">
    <property type="entry name" value="MFS general substrate transporter"/>
    <property type="match status" value="1"/>
</dbReference>
<organism evidence="2 3">
    <name type="scientific">Candidatus Stercoripulliclostridium pullicola</name>
    <dbReference type="NCBI Taxonomy" id="2840953"/>
    <lineage>
        <taxon>Bacteria</taxon>
        <taxon>Bacillati</taxon>
        <taxon>Bacillota</taxon>
        <taxon>Clostridia</taxon>
        <taxon>Eubacteriales</taxon>
        <taxon>Candidatus Stercoripulliclostridium</taxon>
    </lineage>
</organism>
<evidence type="ECO:0000313" key="3">
    <source>
        <dbReference type="Proteomes" id="UP000727857"/>
    </source>
</evidence>
<dbReference type="CDD" id="cd17332">
    <property type="entry name" value="MFS_MelB_like"/>
    <property type="match status" value="1"/>
</dbReference>
<feature type="transmembrane region" description="Helical" evidence="1">
    <location>
        <begin position="407"/>
        <end position="430"/>
    </location>
</feature>
<sequence length="451" mass="49152">MSSKVPVKEKISYGIAGLGQNMTITFVNTYLMVFVYGYMNLSAKGLAALTAIMFAAKIWDAINDPVMGGIIDKVHFRNAKLRPFILISILPVTLFTILLFAIPAGLPEAGRLAIFGIAYILWDAAYTVCDVPYWGLTSTMTPDTEERTKLISVARTFGNVGLGVITLVGVSLARWFSKGDSTTAAGWAIAATVVSVIGMGLFSLSYFMTKERNFVKEKETSFKDLLKALKVNRPLQIILIGSVVGFGRTLIQVSGSTVALVTFGDEGKFTLMGAAVLVSMICSTVVTPFILKKVGKKKLMIWSSLIAAAIYLAMYFIPLTEFYVILAGLFLTGFSLGFFMVLQTAMVADSVDYVEVKTGERNEGGCFAAMTFSGKLMNALSTLAFMVIMLIVHYEQGTEITYTMRKGAYFAVTVIPAISCALGTIPFFFYPLTDEEARRNSEFLSSRSDNA</sequence>
<evidence type="ECO:0000256" key="1">
    <source>
        <dbReference type="SAM" id="Phobius"/>
    </source>
</evidence>
<dbReference type="Gene3D" id="1.20.1250.20">
    <property type="entry name" value="MFS general substrate transporter like domains"/>
    <property type="match status" value="2"/>
</dbReference>
<reference evidence="2" key="2">
    <citation type="journal article" date="2021" name="PeerJ">
        <title>Extensive microbial diversity within the chicken gut microbiome revealed by metagenomics and culture.</title>
        <authorList>
            <person name="Gilroy R."/>
            <person name="Ravi A."/>
            <person name="Getino M."/>
            <person name="Pursley I."/>
            <person name="Horton D.L."/>
            <person name="Alikhan N.F."/>
            <person name="Baker D."/>
            <person name="Gharbi K."/>
            <person name="Hall N."/>
            <person name="Watson M."/>
            <person name="Adriaenssens E.M."/>
            <person name="Foster-Nyarko E."/>
            <person name="Jarju S."/>
            <person name="Secka A."/>
            <person name="Antonio M."/>
            <person name="Oren A."/>
            <person name="Chaudhuri R.R."/>
            <person name="La Ragione R."/>
            <person name="Hildebrand F."/>
            <person name="Pallen M.J."/>
        </authorList>
    </citation>
    <scope>NUCLEOTIDE SEQUENCE</scope>
    <source>
        <strain evidence="2">517</strain>
    </source>
</reference>
<dbReference type="PANTHER" id="PTHR11328:SF24">
    <property type="entry name" value="MAJOR FACILITATOR SUPERFAMILY (MFS) PROFILE DOMAIN-CONTAINING PROTEIN"/>
    <property type="match status" value="1"/>
</dbReference>
<dbReference type="Proteomes" id="UP000727857">
    <property type="component" value="Unassembled WGS sequence"/>
</dbReference>
<feature type="transmembrane region" description="Helical" evidence="1">
    <location>
        <begin position="376"/>
        <end position="395"/>
    </location>
</feature>
<protein>
    <submittedName>
        <fullName evidence="2">MFS transporter</fullName>
    </submittedName>
</protein>
<accession>A0A940DF62</accession>
<feature type="transmembrane region" description="Helical" evidence="1">
    <location>
        <begin position="299"/>
        <end position="317"/>
    </location>
</feature>
<feature type="transmembrane region" description="Helical" evidence="1">
    <location>
        <begin position="21"/>
        <end position="39"/>
    </location>
</feature>
<dbReference type="AlphaFoldDB" id="A0A940DF62"/>
<dbReference type="GO" id="GO:0006814">
    <property type="term" value="P:sodium ion transport"/>
    <property type="evidence" value="ECO:0007669"/>
    <property type="project" value="InterPro"/>
</dbReference>
<proteinExistence type="predicted"/>
<dbReference type="EMBL" id="JADINF010000040">
    <property type="protein sequence ID" value="MBO8423705.1"/>
    <property type="molecule type" value="Genomic_DNA"/>
</dbReference>
<keyword evidence="1" id="KW-1133">Transmembrane helix</keyword>
<feature type="transmembrane region" description="Helical" evidence="1">
    <location>
        <begin position="269"/>
        <end position="290"/>
    </location>
</feature>
<feature type="transmembrane region" description="Helical" evidence="1">
    <location>
        <begin position="112"/>
        <end position="136"/>
    </location>
</feature>
<dbReference type="InterPro" id="IPR039672">
    <property type="entry name" value="MFS_2"/>
</dbReference>
<evidence type="ECO:0000313" key="2">
    <source>
        <dbReference type="EMBL" id="MBO8423705.1"/>
    </source>
</evidence>
<keyword evidence="1" id="KW-0812">Transmembrane</keyword>
<dbReference type="GO" id="GO:0008643">
    <property type="term" value="P:carbohydrate transport"/>
    <property type="evidence" value="ECO:0007669"/>
    <property type="project" value="InterPro"/>
</dbReference>
<name>A0A940DF62_9FIRM</name>
<dbReference type="NCBIfam" id="TIGR00792">
    <property type="entry name" value="gph"/>
    <property type="match status" value="1"/>
</dbReference>
<dbReference type="InterPro" id="IPR036259">
    <property type="entry name" value="MFS_trans_sf"/>
</dbReference>
<keyword evidence="1" id="KW-0472">Membrane</keyword>
<feature type="transmembrane region" description="Helical" evidence="1">
    <location>
        <begin position="45"/>
        <end position="62"/>
    </location>
</feature>
<dbReference type="Pfam" id="PF13347">
    <property type="entry name" value="MFS_2"/>
    <property type="match status" value="1"/>
</dbReference>
<feature type="transmembrane region" description="Helical" evidence="1">
    <location>
        <begin position="237"/>
        <end position="263"/>
    </location>
</feature>
<dbReference type="InterPro" id="IPR001927">
    <property type="entry name" value="Na/Gal_symport"/>
</dbReference>
<feature type="transmembrane region" description="Helical" evidence="1">
    <location>
        <begin position="157"/>
        <end position="176"/>
    </location>
</feature>
<feature type="transmembrane region" description="Helical" evidence="1">
    <location>
        <begin position="323"/>
        <end position="342"/>
    </location>
</feature>
<dbReference type="GO" id="GO:0015293">
    <property type="term" value="F:symporter activity"/>
    <property type="evidence" value="ECO:0007669"/>
    <property type="project" value="InterPro"/>
</dbReference>
<feature type="transmembrane region" description="Helical" evidence="1">
    <location>
        <begin position="188"/>
        <end position="208"/>
    </location>
</feature>
<dbReference type="PANTHER" id="PTHR11328">
    <property type="entry name" value="MAJOR FACILITATOR SUPERFAMILY DOMAIN-CONTAINING PROTEIN"/>
    <property type="match status" value="1"/>
</dbReference>
<gene>
    <name evidence="2" type="ORF">IAB16_01590</name>
</gene>
<reference evidence="2" key="1">
    <citation type="submission" date="2020-10" db="EMBL/GenBank/DDBJ databases">
        <authorList>
            <person name="Gilroy R."/>
        </authorList>
    </citation>
    <scope>NUCLEOTIDE SEQUENCE</scope>
    <source>
        <strain evidence="2">517</strain>
    </source>
</reference>